<evidence type="ECO:0000313" key="8">
    <source>
        <dbReference type="Proteomes" id="UP001285263"/>
    </source>
</evidence>
<dbReference type="SMART" id="SM00220">
    <property type="entry name" value="S_TKc"/>
    <property type="match status" value="1"/>
</dbReference>
<reference evidence="7 8" key="1">
    <citation type="submission" date="2023-11" db="EMBL/GenBank/DDBJ databases">
        <title>Paucibacter sp. nov., isolated from fresh soil in Korea.</title>
        <authorList>
            <person name="Le N.T.T."/>
        </authorList>
    </citation>
    <scope>NUCLEOTIDE SEQUENCE [LARGE SCALE GENOMIC DNA]</scope>
    <source>
        <strain evidence="7 8">R3-3</strain>
    </source>
</reference>
<dbReference type="PANTHER" id="PTHR43289">
    <property type="entry name" value="MITOGEN-ACTIVATED PROTEIN KINASE KINASE KINASE 20-RELATED"/>
    <property type="match status" value="1"/>
</dbReference>
<dbReference type="PANTHER" id="PTHR43289:SF34">
    <property type="entry name" value="SERINE_THREONINE-PROTEIN KINASE YBDM-RELATED"/>
    <property type="match status" value="1"/>
</dbReference>
<accession>A0ABU5DS02</accession>
<dbReference type="PROSITE" id="PS00107">
    <property type="entry name" value="PROTEIN_KINASE_ATP"/>
    <property type="match status" value="1"/>
</dbReference>
<dbReference type="EMBL" id="JAXCLA010000010">
    <property type="protein sequence ID" value="MDY0748425.1"/>
    <property type="molecule type" value="Genomic_DNA"/>
</dbReference>
<dbReference type="Gene3D" id="1.10.510.10">
    <property type="entry name" value="Transferase(Phosphotransferase) domain 1"/>
    <property type="match status" value="1"/>
</dbReference>
<keyword evidence="1" id="KW-0808">Transferase</keyword>
<dbReference type="InterPro" id="IPR000719">
    <property type="entry name" value="Prot_kinase_dom"/>
</dbReference>
<evidence type="ECO:0000259" key="6">
    <source>
        <dbReference type="PROSITE" id="PS50011"/>
    </source>
</evidence>
<keyword evidence="4 5" id="KW-0067">ATP-binding</keyword>
<keyword evidence="3 7" id="KW-0418">Kinase</keyword>
<dbReference type="CDD" id="cd14014">
    <property type="entry name" value="STKc_PknB_like"/>
    <property type="match status" value="1"/>
</dbReference>
<dbReference type="InterPro" id="IPR011990">
    <property type="entry name" value="TPR-like_helical_dom_sf"/>
</dbReference>
<evidence type="ECO:0000256" key="1">
    <source>
        <dbReference type="ARBA" id="ARBA00022679"/>
    </source>
</evidence>
<dbReference type="PROSITE" id="PS00108">
    <property type="entry name" value="PROTEIN_KINASE_ST"/>
    <property type="match status" value="1"/>
</dbReference>
<organism evidence="7 8">
    <name type="scientific">Roseateles agri</name>
    <dbReference type="NCBI Taxonomy" id="3098619"/>
    <lineage>
        <taxon>Bacteria</taxon>
        <taxon>Pseudomonadati</taxon>
        <taxon>Pseudomonadota</taxon>
        <taxon>Betaproteobacteria</taxon>
        <taxon>Burkholderiales</taxon>
        <taxon>Sphaerotilaceae</taxon>
        <taxon>Roseateles</taxon>
    </lineage>
</organism>
<dbReference type="Pfam" id="PF00069">
    <property type="entry name" value="Pkinase"/>
    <property type="match status" value="1"/>
</dbReference>
<comment type="caution">
    <text evidence="7">The sequence shown here is derived from an EMBL/GenBank/DDBJ whole genome shotgun (WGS) entry which is preliminary data.</text>
</comment>
<evidence type="ECO:0000256" key="3">
    <source>
        <dbReference type="ARBA" id="ARBA00022777"/>
    </source>
</evidence>
<keyword evidence="2 5" id="KW-0547">Nucleotide-binding</keyword>
<sequence>MNRYVTQSRWPVLSPYLDELLDLPPQDRAARLAQLREEDAALADDLAELLARQGELEAAEFLDRPALMGSQLEAGQVMGAYTLVRELGQGGMGTVWLARRTDGRFDGEVAIKFLTTSLIGMREGEPAQGRFAREGQILARLAHPHIARMLDAGVAGVAAGSQPYLVLEYVDGTPITEYCNAKGLDARQRVTLFLDVLAAVAHAHVRLILHRDLKPSNILVTDAGEVKLLDFGIAKLLDDATGSGEATELTRQAGHAYTLNYAAPEQVQRQEVTTATDVYALGVLLYLLLGGKHPTDVDTQTHVDRLRAIVEQEPRRLSDVVPALRGDLDTILAKALKKSPAERYANAEQLADDLRRWLAFEPISARRDSALYVLSRFARRHRLAVGIGGLGLVTLIALTGLSVAEAVRADRAEQQALARRQQADDLLSYMLGDFADKLRPVGRLELLDSVGSKALDYLARYDGDGEGSKDVGARLQRAKALTVIGEVRVSKRELDAAVAPLQAALKILAADPTGDNKQVAAWRKAQGAAEFWLGHVAYTQRRFSAARESMAAYLQRCEQWLASAPDDAEALAELSYANNSLGSALLGTGELAEAEKRFRVSMDLKQRALQGQAGDNTLRAELADTMSWLGTVQAQRGQYAQVRDVLGEARTLIEQVRADAPKDALWESREALVHLYLGDALRHLGERDAAQAELRRAAELAHDLLLHDPGNSQWNSSLMATEITQAELNPPPMPRLQELLARVDALDAAEQAKNPSAALRRLPYRSRLLQLMLPHMSPAESLAALQPLQQRLADALAKRSEDLALRTALARTELSTAQALKDTGKAAEALAQCRTVNHMLEQMPQLLHVHAEVTQAWEEAQRCMKSI</sequence>
<dbReference type="SUPFAM" id="SSF56112">
    <property type="entry name" value="Protein kinase-like (PK-like)"/>
    <property type="match status" value="1"/>
</dbReference>
<proteinExistence type="predicted"/>
<dbReference type="Gene3D" id="3.30.200.20">
    <property type="entry name" value="Phosphorylase Kinase, domain 1"/>
    <property type="match status" value="1"/>
</dbReference>
<keyword evidence="8" id="KW-1185">Reference proteome</keyword>
<dbReference type="SUPFAM" id="SSF48452">
    <property type="entry name" value="TPR-like"/>
    <property type="match status" value="2"/>
</dbReference>
<name>A0ABU5DS02_9BURK</name>
<dbReference type="Proteomes" id="UP001285263">
    <property type="component" value="Unassembled WGS sequence"/>
</dbReference>
<dbReference type="PROSITE" id="PS50011">
    <property type="entry name" value="PROTEIN_KINASE_DOM"/>
    <property type="match status" value="1"/>
</dbReference>
<feature type="binding site" evidence="5">
    <location>
        <position position="112"/>
    </location>
    <ligand>
        <name>ATP</name>
        <dbReference type="ChEBI" id="CHEBI:30616"/>
    </ligand>
</feature>
<dbReference type="RefSeq" id="WP_320426393.1">
    <property type="nucleotide sequence ID" value="NZ_JAXCLA010000010.1"/>
</dbReference>
<dbReference type="GO" id="GO:0016301">
    <property type="term" value="F:kinase activity"/>
    <property type="evidence" value="ECO:0007669"/>
    <property type="project" value="UniProtKB-KW"/>
</dbReference>
<evidence type="ECO:0000256" key="5">
    <source>
        <dbReference type="PROSITE-ProRule" id="PRU10141"/>
    </source>
</evidence>
<gene>
    <name evidence="7" type="ORF">SNE35_28255</name>
</gene>
<dbReference type="InterPro" id="IPR017441">
    <property type="entry name" value="Protein_kinase_ATP_BS"/>
</dbReference>
<dbReference type="InterPro" id="IPR011009">
    <property type="entry name" value="Kinase-like_dom_sf"/>
</dbReference>
<dbReference type="Gene3D" id="1.25.40.10">
    <property type="entry name" value="Tetratricopeptide repeat domain"/>
    <property type="match status" value="1"/>
</dbReference>
<evidence type="ECO:0000313" key="7">
    <source>
        <dbReference type="EMBL" id="MDY0748425.1"/>
    </source>
</evidence>
<protein>
    <submittedName>
        <fullName evidence="7">Protein kinase</fullName>
    </submittedName>
</protein>
<evidence type="ECO:0000256" key="4">
    <source>
        <dbReference type="ARBA" id="ARBA00022840"/>
    </source>
</evidence>
<evidence type="ECO:0000256" key="2">
    <source>
        <dbReference type="ARBA" id="ARBA00022741"/>
    </source>
</evidence>
<dbReference type="InterPro" id="IPR008271">
    <property type="entry name" value="Ser/Thr_kinase_AS"/>
</dbReference>
<feature type="domain" description="Protein kinase" evidence="6">
    <location>
        <begin position="81"/>
        <end position="358"/>
    </location>
</feature>